<feature type="compositionally biased region" description="Basic and acidic residues" evidence="8">
    <location>
        <begin position="1"/>
        <end position="10"/>
    </location>
</feature>
<evidence type="ECO:0000256" key="1">
    <source>
        <dbReference type="ARBA" id="ARBA00004123"/>
    </source>
</evidence>
<evidence type="ECO:0000256" key="2">
    <source>
        <dbReference type="ARBA" id="ARBA00022723"/>
    </source>
</evidence>
<reference evidence="10 11" key="1">
    <citation type="submission" date="2024-04" db="EMBL/GenBank/DDBJ databases">
        <title>genome sequences of Mucor flavus KT1a and Helicostylum pulchrum KT1b strains isolated from the surface of a dry-aged beef.</title>
        <authorList>
            <person name="Toyotome T."/>
            <person name="Hosono M."/>
            <person name="Torimaru M."/>
            <person name="Fukuda K."/>
            <person name="Mikami N."/>
        </authorList>
    </citation>
    <scope>NUCLEOTIDE SEQUENCE [LARGE SCALE GENOMIC DNA]</scope>
    <source>
        <strain evidence="10 11">KT1a</strain>
    </source>
</reference>
<keyword evidence="11" id="KW-1185">Reference proteome</keyword>
<gene>
    <name evidence="10" type="ORF">MFLAVUS_008393</name>
</gene>
<comment type="caution">
    <text evidence="10">The sequence shown here is derived from an EMBL/GenBank/DDBJ whole genome shotgun (WGS) entry which is preliminary data.</text>
</comment>
<protein>
    <recommendedName>
        <fullName evidence="9">C2H2-type domain-containing protein</fullName>
    </recommendedName>
</protein>
<keyword evidence="3" id="KW-0677">Repeat</keyword>
<dbReference type="InterPro" id="IPR013087">
    <property type="entry name" value="Znf_C2H2_type"/>
</dbReference>
<evidence type="ECO:0000256" key="6">
    <source>
        <dbReference type="ARBA" id="ARBA00023242"/>
    </source>
</evidence>
<evidence type="ECO:0000256" key="4">
    <source>
        <dbReference type="ARBA" id="ARBA00022771"/>
    </source>
</evidence>
<feature type="domain" description="C2H2-type" evidence="9">
    <location>
        <begin position="465"/>
        <end position="493"/>
    </location>
</feature>
<dbReference type="Pfam" id="PF00096">
    <property type="entry name" value="zf-C2H2"/>
    <property type="match status" value="1"/>
</dbReference>
<evidence type="ECO:0000256" key="7">
    <source>
        <dbReference type="PROSITE-ProRule" id="PRU00042"/>
    </source>
</evidence>
<dbReference type="EMBL" id="BAABUK010000023">
    <property type="protein sequence ID" value="GAA5814890.1"/>
    <property type="molecule type" value="Genomic_DNA"/>
</dbReference>
<feature type="domain" description="C2H2-type" evidence="9">
    <location>
        <begin position="188"/>
        <end position="216"/>
    </location>
</feature>
<dbReference type="PROSITE" id="PS50157">
    <property type="entry name" value="ZINC_FINGER_C2H2_2"/>
    <property type="match status" value="2"/>
</dbReference>
<evidence type="ECO:0000259" key="9">
    <source>
        <dbReference type="PROSITE" id="PS50157"/>
    </source>
</evidence>
<keyword evidence="2" id="KW-0479">Metal-binding</keyword>
<accession>A0ABP9Z6Z5</accession>
<name>A0ABP9Z6Z5_9FUNG</name>
<sequence length="512" mass="59547">MQQKTDEDVKSNASVQGIKIDRPRPRTRAYIKQETEDTKESLKCALYSPVKIEAPSLDINKYESSNHMANLNNICIPITRTKPKRDLSKTPDANDPNNYCMACNFTYKGRSNYYKHLINMHHMLHLRLPRTRYSKYTKPVINMLSLYCDACMKTYDTKKSYVKHLIRHHRMILSNVSSELGNFDPSNLYCKVCDVMYKTKYSFIRHLRRVHNTALPSGPDLIPNVNDKNNYCISCDITLCNSKSYLQHLSSVHLEEKPELYRGIDCKSPSKKDIRLKRYCADCAKVFRQKFLYNIHLDKIHGTKSAEYFPTANDLDVNHCTLCDKTLRSKNAYRCHILKVHNMIVTFRKPTIDRNTTVVLDLVKKYCNVCNSVFNTLKSYRSHCFAYHHIKFGLTKSLSSRVNRNEIPVIDEINDFCTACDKEYACKASYRKHLFSIHGIALPRTGRNASHINHDIIPDMNDKRNHCASCNRTYSNKFTYKRHLASIHDMKKIGIKQEDANEKLNIRSVQTN</sequence>
<feature type="region of interest" description="Disordered" evidence="8">
    <location>
        <begin position="1"/>
        <end position="26"/>
    </location>
</feature>
<dbReference type="SMART" id="SM00355">
    <property type="entry name" value="ZnF_C2H2"/>
    <property type="match status" value="9"/>
</dbReference>
<proteinExistence type="predicted"/>
<keyword evidence="6" id="KW-0539">Nucleus</keyword>
<organism evidence="10 11">
    <name type="scientific">Mucor flavus</name>
    <dbReference type="NCBI Taxonomy" id="439312"/>
    <lineage>
        <taxon>Eukaryota</taxon>
        <taxon>Fungi</taxon>
        <taxon>Fungi incertae sedis</taxon>
        <taxon>Mucoromycota</taxon>
        <taxon>Mucoromycotina</taxon>
        <taxon>Mucoromycetes</taxon>
        <taxon>Mucorales</taxon>
        <taxon>Mucorineae</taxon>
        <taxon>Mucoraceae</taxon>
        <taxon>Mucor</taxon>
    </lineage>
</organism>
<keyword evidence="4 7" id="KW-0863">Zinc-finger</keyword>
<dbReference type="PROSITE" id="PS00028">
    <property type="entry name" value="ZINC_FINGER_C2H2_1"/>
    <property type="match status" value="6"/>
</dbReference>
<evidence type="ECO:0000256" key="8">
    <source>
        <dbReference type="SAM" id="MobiDB-lite"/>
    </source>
</evidence>
<evidence type="ECO:0000313" key="10">
    <source>
        <dbReference type="EMBL" id="GAA5814890.1"/>
    </source>
</evidence>
<evidence type="ECO:0000256" key="5">
    <source>
        <dbReference type="ARBA" id="ARBA00022833"/>
    </source>
</evidence>
<dbReference type="Proteomes" id="UP001473302">
    <property type="component" value="Unassembled WGS sequence"/>
</dbReference>
<dbReference type="Pfam" id="PF12874">
    <property type="entry name" value="zf-met"/>
    <property type="match status" value="1"/>
</dbReference>
<dbReference type="InterPro" id="IPR050888">
    <property type="entry name" value="ZnF_C2H2-type_TF"/>
</dbReference>
<keyword evidence="5" id="KW-0862">Zinc</keyword>
<dbReference type="Gene3D" id="3.30.160.60">
    <property type="entry name" value="Classic Zinc Finger"/>
    <property type="match status" value="2"/>
</dbReference>
<dbReference type="PANTHER" id="PTHR24406">
    <property type="entry name" value="TRANSCRIPTIONAL REPRESSOR CTCFL-RELATED"/>
    <property type="match status" value="1"/>
</dbReference>
<comment type="subcellular location">
    <subcellularLocation>
        <location evidence="1">Nucleus</location>
    </subcellularLocation>
</comment>
<evidence type="ECO:0000256" key="3">
    <source>
        <dbReference type="ARBA" id="ARBA00022737"/>
    </source>
</evidence>
<evidence type="ECO:0000313" key="11">
    <source>
        <dbReference type="Proteomes" id="UP001473302"/>
    </source>
</evidence>